<feature type="compositionally biased region" description="Acidic residues" evidence="1">
    <location>
        <begin position="121"/>
        <end position="138"/>
    </location>
</feature>
<protein>
    <submittedName>
        <fullName evidence="2">Uncharacterized protein</fullName>
    </submittedName>
</protein>
<evidence type="ECO:0000313" key="3">
    <source>
        <dbReference type="Proteomes" id="UP000287651"/>
    </source>
</evidence>
<dbReference type="EMBL" id="AMZH03004539">
    <property type="protein sequence ID" value="RRT68902.1"/>
    <property type="molecule type" value="Genomic_DNA"/>
</dbReference>
<gene>
    <name evidence="2" type="ORF">B296_00022835</name>
</gene>
<sequence>MVHGCLSDSSNYCARPDAMGCEERVGRYGLSFDSEEGTAGTKDQTVGKEEEVAVRQPARSSYGNRRALLGGRDGGEHQDAAVAAKNGKGYGGGSDPFAAVHATMKLTMEVVGDEEKGVVSNEEEDLEHEEENTEEELQSADCMGPQGKGASRRVTDQDPELWYLSLKNNADLKMVGRSYIPVFQIRMEKIKEVKRPPL</sequence>
<dbReference type="AlphaFoldDB" id="A0A426ZY91"/>
<feature type="region of interest" description="Disordered" evidence="1">
    <location>
        <begin position="32"/>
        <end position="65"/>
    </location>
</feature>
<proteinExistence type="predicted"/>
<accession>A0A426ZY91</accession>
<dbReference type="Proteomes" id="UP000287651">
    <property type="component" value="Unassembled WGS sequence"/>
</dbReference>
<evidence type="ECO:0000313" key="2">
    <source>
        <dbReference type="EMBL" id="RRT68902.1"/>
    </source>
</evidence>
<comment type="caution">
    <text evidence="2">The sequence shown here is derived from an EMBL/GenBank/DDBJ whole genome shotgun (WGS) entry which is preliminary data.</text>
</comment>
<reference evidence="2 3" key="1">
    <citation type="journal article" date="2014" name="Agronomy (Basel)">
        <title>A Draft Genome Sequence for Ensete ventricosum, the Drought-Tolerant Tree Against Hunger.</title>
        <authorList>
            <person name="Harrison J."/>
            <person name="Moore K.A."/>
            <person name="Paszkiewicz K."/>
            <person name="Jones T."/>
            <person name="Grant M."/>
            <person name="Ambacheew D."/>
            <person name="Muzemil S."/>
            <person name="Studholme D.J."/>
        </authorList>
    </citation>
    <scope>NUCLEOTIDE SEQUENCE [LARGE SCALE GENOMIC DNA]</scope>
</reference>
<organism evidence="2 3">
    <name type="scientific">Ensete ventricosum</name>
    <name type="common">Abyssinian banana</name>
    <name type="synonym">Musa ensete</name>
    <dbReference type="NCBI Taxonomy" id="4639"/>
    <lineage>
        <taxon>Eukaryota</taxon>
        <taxon>Viridiplantae</taxon>
        <taxon>Streptophyta</taxon>
        <taxon>Embryophyta</taxon>
        <taxon>Tracheophyta</taxon>
        <taxon>Spermatophyta</taxon>
        <taxon>Magnoliopsida</taxon>
        <taxon>Liliopsida</taxon>
        <taxon>Zingiberales</taxon>
        <taxon>Musaceae</taxon>
        <taxon>Ensete</taxon>
    </lineage>
</organism>
<evidence type="ECO:0000256" key="1">
    <source>
        <dbReference type="SAM" id="MobiDB-lite"/>
    </source>
</evidence>
<feature type="region of interest" description="Disordered" evidence="1">
    <location>
        <begin position="114"/>
        <end position="154"/>
    </location>
</feature>
<name>A0A426ZY91_ENSVE</name>